<feature type="compositionally biased region" description="Low complexity" evidence="1">
    <location>
        <begin position="185"/>
        <end position="194"/>
    </location>
</feature>
<gene>
    <name evidence="2" type="ORF">Tco_0772055</name>
</gene>
<protein>
    <submittedName>
        <fullName evidence="2">Uncharacterized protein</fullName>
    </submittedName>
</protein>
<dbReference type="Proteomes" id="UP001151760">
    <property type="component" value="Unassembled WGS sequence"/>
</dbReference>
<evidence type="ECO:0000313" key="3">
    <source>
        <dbReference type="Proteomes" id="UP001151760"/>
    </source>
</evidence>
<organism evidence="2 3">
    <name type="scientific">Tanacetum coccineum</name>
    <dbReference type="NCBI Taxonomy" id="301880"/>
    <lineage>
        <taxon>Eukaryota</taxon>
        <taxon>Viridiplantae</taxon>
        <taxon>Streptophyta</taxon>
        <taxon>Embryophyta</taxon>
        <taxon>Tracheophyta</taxon>
        <taxon>Spermatophyta</taxon>
        <taxon>Magnoliopsida</taxon>
        <taxon>eudicotyledons</taxon>
        <taxon>Gunneridae</taxon>
        <taxon>Pentapetalae</taxon>
        <taxon>asterids</taxon>
        <taxon>campanulids</taxon>
        <taxon>Asterales</taxon>
        <taxon>Asteraceae</taxon>
        <taxon>Asteroideae</taxon>
        <taxon>Anthemideae</taxon>
        <taxon>Anthemidinae</taxon>
        <taxon>Tanacetum</taxon>
    </lineage>
</organism>
<keyword evidence="3" id="KW-1185">Reference proteome</keyword>
<evidence type="ECO:0000256" key="1">
    <source>
        <dbReference type="SAM" id="MobiDB-lite"/>
    </source>
</evidence>
<proteinExistence type="predicted"/>
<evidence type="ECO:0000313" key="2">
    <source>
        <dbReference type="EMBL" id="GJS89419.1"/>
    </source>
</evidence>
<comment type="caution">
    <text evidence="2">The sequence shown here is derived from an EMBL/GenBank/DDBJ whole genome shotgun (WGS) entry which is preliminary data.</text>
</comment>
<reference evidence="2" key="2">
    <citation type="submission" date="2022-01" db="EMBL/GenBank/DDBJ databases">
        <authorList>
            <person name="Yamashiro T."/>
            <person name="Shiraishi A."/>
            <person name="Satake H."/>
            <person name="Nakayama K."/>
        </authorList>
    </citation>
    <scope>NUCLEOTIDE SEQUENCE</scope>
</reference>
<feature type="region of interest" description="Disordered" evidence="1">
    <location>
        <begin position="184"/>
        <end position="209"/>
    </location>
</feature>
<dbReference type="EMBL" id="BQNB010011348">
    <property type="protein sequence ID" value="GJS89419.1"/>
    <property type="molecule type" value="Genomic_DNA"/>
</dbReference>
<name>A0ABQ4ZGU9_9ASTR</name>
<reference evidence="2" key="1">
    <citation type="journal article" date="2022" name="Int. J. Mol. Sci.">
        <title>Draft Genome of Tanacetum Coccineum: Genomic Comparison of Closely Related Tanacetum-Family Plants.</title>
        <authorList>
            <person name="Yamashiro T."/>
            <person name="Shiraishi A."/>
            <person name="Nakayama K."/>
            <person name="Satake H."/>
        </authorList>
    </citation>
    <scope>NUCLEOTIDE SEQUENCE</scope>
</reference>
<accession>A0ABQ4ZGU9</accession>
<sequence length="209" mass="23097">MAPLPPREQRNLFLRYQGLEYTDADIATSREGMPELMRDGLFARMVMEHRDDAGVVVFTSQAWGRLFDTRGPLSQETFELEAVYYGLGLIPGERGCPSFARGVFLLMEISWTPPSYTLIRDPMLRLCHRIMAHSIAGRSQAPKKICEQLDDTWAWVAIGPERQPDVAASAATIAEDAPVVDKGDQAVLAPVQAPQQPPPPPPAAARTMP</sequence>